<dbReference type="Pfam" id="PF03372">
    <property type="entry name" value="Exo_endo_phos"/>
    <property type="match status" value="1"/>
</dbReference>
<accession>A0A8D8T0H5</accession>
<proteinExistence type="predicted"/>
<evidence type="ECO:0000256" key="1">
    <source>
        <dbReference type="SAM" id="MobiDB-lite"/>
    </source>
</evidence>
<organism evidence="3">
    <name type="scientific">Cacopsylla melanoneura</name>
    <dbReference type="NCBI Taxonomy" id="428564"/>
    <lineage>
        <taxon>Eukaryota</taxon>
        <taxon>Metazoa</taxon>
        <taxon>Ecdysozoa</taxon>
        <taxon>Arthropoda</taxon>
        <taxon>Hexapoda</taxon>
        <taxon>Insecta</taxon>
        <taxon>Pterygota</taxon>
        <taxon>Neoptera</taxon>
        <taxon>Paraneoptera</taxon>
        <taxon>Hemiptera</taxon>
        <taxon>Sternorrhyncha</taxon>
        <taxon>Psylloidea</taxon>
        <taxon>Psyllidae</taxon>
        <taxon>Psyllinae</taxon>
        <taxon>Cacopsylla</taxon>
    </lineage>
</organism>
<dbReference type="PANTHER" id="PTHR47027:SF20">
    <property type="entry name" value="REVERSE TRANSCRIPTASE-LIKE PROTEIN WITH RNA-DIRECTED DNA POLYMERASE DOMAIN"/>
    <property type="match status" value="1"/>
</dbReference>
<dbReference type="EMBL" id="HBUF01249154">
    <property type="protein sequence ID" value="CAG6679465.1"/>
    <property type="molecule type" value="Transcribed_RNA"/>
</dbReference>
<dbReference type="PANTHER" id="PTHR47027">
    <property type="entry name" value="REVERSE TRANSCRIPTASE DOMAIN-CONTAINING PROTEIN"/>
    <property type="match status" value="1"/>
</dbReference>
<dbReference type="GO" id="GO:0071897">
    <property type="term" value="P:DNA biosynthetic process"/>
    <property type="evidence" value="ECO:0007669"/>
    <property type="project" value="UniProtKB-ARBA"/>
</dbReference>
<dbReference type="CDD" id="cd09076">
    <property type="entry name" value="L1-EN"/>
    <property type="match status" value="1"/>
</dbReference>
<feature type="region of interest" description="Disordered" evidence="1">
    <location>
        <begin position="471"/>
        <end position="495"/>
    </location>
</feature>
<dbReference type="CDD" id="cd01650">
    <property type="entry name" value="RT_nLTR_like"/>
    <property type="match status" value="1"/>
</dbReference>
<sequence>MKNGPLSWIKNRNKHMDLNNGQRNKHHNKDLRLATWNVQTLLQAGKMQEVADEMLKYNLDIIAIQEIRWQGEGRIDKKEFSLIYSGPDRRTGQLGTGFILNKTVRDSIIEYNNVNDRICTIRLKGIFRNITIISAHAPTEEKPHEEKEAFYDELDRILSLVPLYDIKLVMGDFNAQIGSKEDQREVAGQYSLHEYNNENGDYLTDFAALHKLHIRSTSFPHKRIHLGTWKIPGKNDTNQIDHVLISKRHYSSISDVRVCRGPNIDSDHFLVKVILRERLSMLQNIKRARQIKWDTNKLKTDENAHYSYQDALREKLEQGGGTTIEDKWEHVKTSIINAAKETVGEKSNQRNRAWFDQECRDIIERKNQPRAVMISRKTRSNTEAYKSLRREAKRTMKRKKKDGIADEIREIEDLSKEGEVRKFYQAMKKIKKNFQPRTKGCRNNDGTIETDEKKMMERWMNHFKTLLNKDCSNETEQEREPTNWNPAEEEEEEAPTMQEVSKAIRNMKNNRAPGEDGIVAELIKYGGNTLQETIHSIIKEVWINEIMPDSWNIGIICPIHKGKGDKADCQNYRGITLLDTTYKILTSIINNRLKEVIKNKIGEYQCGFRTERGTNDQLFVVRQIIEKCYEYDIDLNILFIDFKQAFDSIQRSKVKGAMKDLDIPLKLINLAMMSMAKSKAKVKIDNILSDPLEINAGVKQGDSLSATLFIIALHKAVEEIDQRGTIFIKSTQICAYADDIALISRSEHRLIEIYKELEEKGKTLGLVINEAKTKYMKLSAAEERRQIEDLVIDDKTFQGVGQFKYLGEIVSNNGKTSSAIKERLQLGNRAYFANQILLKNKLLTRKTKMTIYRTIIRPVITYGSESWTLTKEDQEKIRRFERKVIRRIYGPIRVDEDNWRIRYNSEINDILNGEDIVKFIKSQRLRWFGHLQRMEETRMPKKIINAKIYSKRKKGRPRLRWIDDVTKDLQIMGVRGWMNAANNRVEWRCIVEEAKAHPEL</sequence>
<name>A0A8D8T0H5_9HEMI</name>
<dbReference type="Pfam" id="PF00078">
    <property type="entry name" value="RVT_1"/>
    <property type="match status" value="1"/>
</dbReference>
<feature type="domain" description="Reverse transcriptase" evidence="2">
    <location>
        <begin position="540"/>
        <end position="810"/>
    </location>
</feature>
<dbReference type="AlphaFoldDB" id="A0A8D8T0H5"/>
<dbReference type="SUPFAM" id="SSF56219">
    <property type="entry name" value="DNase I-like"/>
    <property type="match status" value="1"/>
</dbReference>
<dbReference type="Gene3D" id="3.60.10.10">
    <property type="entry name" value="Endonuclease/exonuclease/phosphatase"/>
    <property type="match status" value="1"/>
</dbReference>
<dbReference type="InterPro" id="IPR043502">
    <property type="entry name" value="DNA/RNA_pol_sf"/>
</dbReference>
<dbReference type="GO" id="GO:0003824">
    <property type="term" value="F:catalytic activity"/>
    <property type="evidence" value="ECO:0007669"/>
    <property type="project" value="InterPro"/>
</dbReference>
<dbReference type="InterPro" id="IPR005135">
    <property type="entry name" value="Endo/exonuclease/phosphatase"/>
</dbReference>
<reference evidence="3" key="1">
    <citation type="submission" date="2021-05" db="EMBL/GenBank/DDBJ databases">
        <authorList>
            <person name="Alioto T."/>
            <person name="Alioto T."/>
            <person name="Gomez Garrido J."/>
        </authorList>
    </citation>
    <scope>NUCLEOTIDE SEQUENCE</scope>
</reference>
<protein>
    <submittedName>
        <fullName evidence="3">Craniofacial development protein 2</fullName>
    </submittedName>
</protein>
<evidence type="ECO:0000313" key="3">
    <source>
        <dbReference type="EMBL" id="CAG6679465.1"/>
    </source>
</evidence>
<dbReference type="SUPFAM" id="SSF56672">
    <property type="entry name" value="DNA/RNA polymerases"/>
    <property type="match status" value="1"/>
</dbReference>
<dbReference type="InterPro" id="IPR000477">
    <property type="entry name" value="RT_dom"/>
</dbReference>
<dbReference type="PROSITE" id="PS50878">
    <property type="entry name" value="RT_POL"/>
    <property type="match status" value="1"/>
</dbReference>
<dbReference type="InterPro" id="IPR036691">
    <property type="entry name" value="Endo/exonu/phosph_ase_sf"/>
</dbReference>
<evidence type="ECO:0000259" key="2">
    <source>
        <dbReference type="PROSITE" id="PS50878"/>
    </source>
</evidence>